<evidence type="ECO:0000313" key="3">
    <source>
        <dbReference type="Proteomes" id="UP000294619"/>
    </source>
</evidence>
<reference evidence="1 3" key="1">
    <citation type="submission" date="2019-03" db="EMBL/GenBank/DDBJ databases">
        <title>Genomic Encyclopedia of Type Strains, Phase IV (KMG-IV): sequencing the most valuable type-strain genomes for metagenomic binning, comparative biology and taxonomic classification.</title>
        <authorList>
            <person name="Goeker M."/>
        </authorList>
    </citation>
    <scope>NUCLEOTIDE SEQUENCE [LARGE SCALE GENOMIC DNA]</scope>
    <source>
        <strain evidence="1 3">DSM 28140</strain>
    </source>
</reference>
<dbReference type="InterPro" id="IPR018669">
    <property type="entry name" value="Toxin_HigB"/>
</dbReference>
<evidence type="ECO:0000313" key="1">
    <source>
        <dbReference type="EMBL" id="TCV83661.1"/>
    </source>
</evidence>
<sequence>MKILKVATLKHFWQNYPTAEQPLKLWVEEVKKANWRSPNDVKATYGNASILKNNRVVFNIKGNDFRLVTSIFYPVGWIYIKFIGTHQQYDKIDANIVEIKD</sequence>
<proteinExistence type="predicted"/>
<dbReference type="Proteomes" id="UP000294619">
    <property type="component" value="Unassembled WGS sequence"/>
</dbReference>
<name>A0A4R3XXP6_9PAST</name>
<gene>
    <name evidence="1" type="ORF">EDC16_11427</name>
    <name evidence="2" type="ORF">FHQ21_02200</name>
</gene>
<dbReference type="EMBL" id="SMCP01000014">
    <property type="protein sequence ID" value="TCV83661.1"/>
    <property type="molecule type" value="Genomic_DNA"/>
</dbReference>
<evidence type="ECO:0000313" key="2">
    <source>
        <dbReference type="EMBL" id="TNG93221.1"/>
    </source>
</evidence>
<dbReference type="RefSeq" id="WP_132968040.1">
    <property type="nucleotide sequence ID" value="NZ_LEKL01000053.1"/>
</dbReference>
<dbReference type="GO" id="GO:0110001">
    <property type="term" value="C:toxin-antitoxin complex"/>
    <property type="evidence" value="ECO:0007669"/>
    <property type="project" value="InterPro"/>
</dbReference>
<comment type="caution">
    <text evidence="1">The sequence shown here is derived from an EMBL/GenBank/DDBJ whole genome shotgun (WGS) entry which is preliminary data.</text>
</comment>
<accession>A0A4R3XXP6</accession>
<dbReference type="Proteomes" id="UP000305526">
    <property type="component" value="Unassembled WGS sequence"/>
</dbReference>
<dbReference type="EMBL" id="VDGV01000011">
    <property type="protein sequence ID" value="TNG93221.1"/>
    <property type="molecule type" value="Genomic_DNA"/>
</dbReference>
<dbReference type="Pfam" id="PF09907">
    <property type="entry name" value="HigB_toxin"/>
    <property type="match status" value="1"/>
</dbReference>
<dbReference type="AlphaFoldDB" id="A0A4R3XXP6"/>
<organism evidence="1 3">
    <name type="scientific">Testudinibacter aquarius</name>
    <dbReference type="NCBI Taxonomy" id="1524974"/>
    <lineage>
        <taxon>Bacteria</taxon>
        <taxon>Pseudomonadati</taxon>
        <taxon>Pseudomonadota</taxon>
        <taxon>Gammaproteobacteria</taxon>
        <taxon>Pasteurellales</taxon>
        <taxon>Pasteurellaceae</taxon>
        <taxon>Testudinibacter</taxon>
    </lineage>
</organism>
<protein>
    <submittedName>
        <fullName evidence="2">Type II toxin-antitoxin system HigB family toxin</fullName>
    </submittedName>
    <submittedName>
        <fullName evidence="1">mRNA interferase HigB</fullName>
    </submittedName>
</protein>
<reference evidence="2 4" key="2">
    <citation type="submission" date="2019-05" db="EMBL/GenBank/DDBJ databases">
        <title>Pasteurellaceae isolates from reptiles.</title>
        <authorList>
            <person name="Bojesen A.M."/>
            <person name="Lund E."/>
        </authorList>
    </citation>
    <scope>NUCLEOTIDE SEQUENCE [LARGE SCALE GENOMIC DNA]</scope>
    <source>
        <strain evidence="2 4">ELNT2x</strain>
    </source>
</reference>
<dbReference type="GO" id="GO:0004519">
    <property type="term" value="F:endonuclease activity"/>
    <property type="evidence" value="ECO:0007669"/>
    <property type="project" value="InterPro"/>
</dbReference>
<dbReference type="GO" id="GO:0003723">
    <property type="term" value="F:RNA binding"/>
    <property type="evidence" value="ECO:0007669"/>
    <property type="project" value="InterPro"/>
</dbReference>
<keyword evidence="4" id="KW-1185">Reference proteome</keyword>
<evidence type="ECO:0000313" key="4">
    <source>
        <dbReference type="Proteomes" id="UP000305526"/>
    </source>
</evidence>